<protein>
    <submittedName>
        <fullName evidence="2">Uncharacterized protein</fullName>
    </submittedName>
</protein>
<keyword evidence="3" id="KW-1185">Reference proteome</keyword>
<keyword evidence="1" id="KW-0472">Membrane</keyword>
<dbReference type="Proteomes" id="UP001548713">
    <property type="component" value="Unassembled WGS sequence"/>
</dbReference>
<sequence>MIETSAGKAAPVGDDSSSAGFGWLDVLECLLMALVIVFILGIANFAAHRAVLESGHPLIDAIPRAFQSLGGRGSLVVEFAMLLGALWMVSVGSTGWAIAYLCYTALNGLAAWLILSGRA</sequence>
<name>A0ABV2D4T8_9SPHN</name>
<proteinExistence type="predicted"/>
<dbReference type="RefSeq" id="WP_353985382.1">
    <property type="nucleotide sequence ID" value="NZ_JBEWLY010000025.1"/>
</dbReference>
<reference evidence="2 3" key="1">
    <citation type="submission" date="2024-07" db="EMBL/GenBank/DDBJ databases">
        <title>Novosphingobium kalidii RD2P27.</title>
        <authorList>
            <person name="Sun J.-Q."/>
        </authorList>
    </citation>
    <scope>NUCLEOTIDE SEQUENCE [LARGE SCALE GENOMIC DNA]</scope>
    <source>
        <strain evidence="2 3">RD2P27</strain>
    </source>
</reference>
<feature type="transmembrane region" description="Helical" evidence="1">
    <location>
        <begin position="69"/>
        <end position="89"/>
    </location>
</feature>
<organism evidence="2 3">
    <name type="scientific">Novosphingobium kalidii</name>
    <dbReference type="NCBI Taxonomy" id="3230299"/>
    <lineage>
        <taxon>Bacteria</taxon>
        <taxon>Pseudomonadati</taxon>
        <taxon>Pseudomonadota</taxon>
        <taxon>Alphaproteobacteria</taxon>
        <taxon>Sphingomonadales</taxon>
        <taxon>Sphingomonadaceae</taxon>
        <taxon>Novosphingobium</taxon>
    </lineage>
</organism>
<evidence type="ECO:0000313" key="2">
    <source>
        <dbReference type="EMBL" id="MET1756887.1"/>
    </source>
</evidence>
<accession>A0ABV2D4T8</accession>
<feature type="transmembrane region" description="Helical" evidence="1">
    <location>
        <begin position="95"/>
        <end position="115"/>
    </location>
</feature>
<evidence type="ECO:0000313" key="3">
    <source>
        <dbReference type="Proteomes" id="UP001548713"/>
    </source>
</evidence>
<gene>
    <name evidence="2" type="ORF">ABVV53_15705</name>
</gene>
<evidence type="ECO:0000256" key="1">
    <source>
        <dbReference type="SAM" id="Phobius"/>
    </source>
</evidence>
<feature type="transmembrane region" description="Helical" evidence="1">
    <location>
        <begin position="30"/>
        <end position="48"/>
    </location>
</feature>
<comment type="caution">
    <text evidence="2">The sequence shown here is derived from an EMBL/GenBank/DDBJ whole genome shotgun (WGS) entry which is preliminary data.</text>
</comment>
<keyword evidence="1" id="KW-1133">Transmembrane helix</keyword>
<dbReference type="EMBL" id="JBEWLY010000025">
    <property type="protein sequence ID" value="MET1756887.1"/>
    <property type="molecule type" value="Genomic_DNA"/>
</dbReference>
<keyword evidence="1" id="KW-0812">Transmembrane</keyword>